<feature type="transmembrane region" description="Helical" evidence="5">
    <location>
        <begin position="362"/>
        <end position="384"/>
    </location>
</feature>
<keyword evidence="7" id="KW-1185">Reference proteome</keyword>
<evidence type="ECO:0000256" key="4">
    <source>
        <dbReference type="ARBA" id="ARBA00023136"/>
    </source>
</evidence>
<evidence type="ECO:0000256" key="1">
    <source>
        <dbReference type="ARBA" id="ARBA00004141"/>
    </source>
</evidence>
<feature type="transmembrane region" description="Helical" evidence="5">
    <location>
        <begin position="12"/>
        <end position="32"/>
    </location>
</feature>
<protein>
    <submittedName>
        <fullName evidence="6">Putative MFS family arabinose efflux permease</fullName>
    </submittedName>
</protein>
<comment type="subcellular location">
    <subcellularLocation>
        <location evidence="1">Membrane</location>
        <topology evidence="1">Multi-pass membrane protein</topology>
    </subcellularLocation>
</comment>
<keyword evidence="4 5" id="KW-0472">Membrane</keyword>
<feature type="transmembrane region" description="Helical" evidence="5">
    <location>
        <begin position="138"/>
        <end position="155"/>
    </location>
</feature>
<accession>A0A852RN84</accession>
<dbReference type="Pfam" id="PF07690">
    <property type="entry name" value="MFS_1"/>
    <property type="match status" value="1"/>
</dbReference>
<evidence type="ECO:0000256" key="2">
    <source>
        <dbReference type="ARBA" id="ARBA00022692"/>
    </source>
</evidence>
<feature type="transmembrane region" description="Helical" evidence="5">
    <location>
        <begin position="52"/>
        <end position="72"/>
    </location>
</feature>
<dbReference type="PANTHER" id="PTHR10924:SF6">
    <property type="entry name" value="SOLUTE CARRIER FAMILY 49 MEMBER A3"/>
    <property type="match status" value="1"/>
</dbReference>
<dbReference type="InterPro" id="IPR049680">
    <property type="entry name" value="FLVCR1-2_SLC49-like"/>
</dbReference>
<proteinExistence type="predicted"/>
<feature type="transmembrane region" description="Helical" evidence="5">
    <location>
        <begin position="209"/>
        <end position="227"/>
    </location>
</feature>
<feature type="transmembrane region" description="Helical" evidence="5">
    <location>
        <begin position="300"/>
        <end position="319"/>
    </location>
</feature>
<feature type="transmembrane region" description="Helical" evidence="5">
    <location>
        <begin position="247"/>
        <end position="267"/>
    </location>
</feature>
<feature type="transmembrane region" description="Helical" evidence="5">
    <location>
        <begin position="331"/>
        <end position="356"/>
    </location>
</feature>
<feature type="transmembrane region" description="Helical" evidence="5">
    <location>
        <begin position="79"/>
        <end position="97"/>
    </location>
</feature>
<name>A0A852RN84_9ACTN</name>
<organism evidence="6 7">
    <name type="scientific">Nocardioides kongjuensis</name>
    <dbReference type="NCBI Taxonomy" id="349522"/>
    <lineage>
        <taxon>Bacteria</taxon>
        <taxon>Bacillati</taxon>
        <taxon>Actinomycetota</taxon>
        <taxon>Actinomycetes</taxon>
        <taxon>Propionibacteriales</taxon>
        <taxon>Nocardioidaceae</taxon>
        <taxon>Nocardioides</taxon>
    </lineage>
</organism>
<dbReference type="GO" id="GO:0016020">
    <property type="term" value="C:membrane"/>
    <property type="evidence" value="ECO:0007669"/>
    <property type="project" value="UniProtKB-SubCell"/>
</dbReference>
<feature type="transmembrane region" description="Helical" evidence="5">
    <location>
        <begin position="103"/>
        <end position="126"/>
    </location>
</feature>
<comment type="caution">
    <text evidence="6">The sequence shown here is derived from an EMBL/GenBank/DDBJ whole genome shotgun (WGS) entry which is preliminary data.</text>
</comment>
<dbReference type="GO" id="GO:0022857">
    <property type="term" value="F:transmembrane transporter activity"/>
    <property type="evidence" value="ECO:0007669"/>
    <property type="project" value="InterPro"/>
</dbReference>
<dbReference type="AlphaFoldDB" id="A0A852RN84"/>
<gene>
    <name evidence="6" type="ORF">BJ958_001040</name>
</gene>
<dbReference type="RefSeq" id="WP_246319009.1">
    <property type="nucleotide sequence ID" value="NZ_BAABEF010000001.1"/>
</dbReference>
<evidence type="ECO:0000256" key="5">
    <source>
        <dbReference type="SAM" id="Phobius"/>
    </source>
</evidence>
<feature type="transmembrane region" description="Helical" evidence="5">
    <location>
        <begin position="276"/>
        <end position="294"/>
    </location>
</feature>
<dbReference type="SUPFAM" id="SSF103473">
    <property type="entry name" value="MFS general substrate transporter"/>
    <property type="match status" value="1"/>
</dbReference>
<evidence type="ECO:0000256" key="3">
    <source>
        <dbReference type="ARBA" id="ARBA00022989"/>
    </source>
</evidence>
<dbReference type="EMBL" id="JACCBF010000001">
    <property type="protein sequence ID" value="NYD29494.1"/>
    <property type="molecule type" value="Genomic_DNA"/>
</dbReference>
<dbReference type="InterPro" id="IPR011701">
    <property type="entry name" value="MFS"/>
</dbReference>
<sequence length="400" mass="40308">MAATEPHPRSSWAVLAAFAVVGAVTQLLWLTYAPVTTVAADHYGVSEGAIGWLANVFPLFYVVLAIPTGLALDRWLRPTLALGAVLTALGACVRLAGDDFGTALAGQTLIAVAQPLVVTATSAVPARYLRADDRPRGIAAASASTFAGMILAFLLGTVVSLHAALVIGAVAAVAAAFVLLVVLREAPGFVPEQPATGLADFRAAWRNPVVRRMCVLVPVPFGTFTALTTWGQPLLEPAGVSSDRAGLLLLLNVTAGVIGCAVVPVWAADRGRQREAVLAGVLAAVAGCLVLAGLPGMGTGLGAFVVVGVLLLPALPIVLELSERASGPSAGAAAGLVWMAGQLGALVVTGLAGLLVDAPAAAFAFLAAVTLLALPALPTGHALASRTSTSRHASSATSSR</sequence>
<evidence type="ECO:0000313" key="6">
    <source>
        <dbReference type="EMBL" id="NYD29494.1"/>
    </source>
</evidence>
<dbReference type="InterPro" id="IPR036259">
    <property type="entry name" value="MFS_trans_sf"/>
</dbReference>
<evidence type="ECO:0000313" key="7">
    <source>
        <dbReference type="Proteomes" id="UP000582231"/>
    </source>
</evidence>
<dbReference type="Gene3D" id="1.20.1250.20">
    <property type="entry name" value="MFS general substrate transporter like domains"/>
    <property type="match status" value="1"/>
</dbReference>
<dbReference type="PANTHER" id="PTHR10924">
    <property type="entry name" value="MAJOR FACILITATOR SUPERFAMILY PROTEIN-RELATED"/>
    <property type="match status" value="1"/>
</dbReference>
<keyword evidence="3 5" id="KW-1133">Transmembrane helix</keyword>
<feature type="transmembrane region" description="Helical" evidence="5">
    <location>
        <begin position="161"/>
        <end position="183"/>
    </location>
</feature>
<reference evidence="6 7" key="1">
    <citation type="submission" date="2020-07" db="EMBL/GenBank/DDBJ databases">
        <title>Sequencing the genomes of 1000 actinobacteria strains.</title>
        <authorList>
            <person name="Klenk H.-P."/>
        </authorList>
    </citation>
    <scope>NUCLEOTIDE SEQUENCE [LARGE SCALE GENOMIC DNA]</scope>
    <source>
        <strain evidence="6 7">DSM 19082</strain>
    </source>
</reference>
<dbReference type="Proteomes" id="UP000582231">
    <property type="component" value="Unassembled WGS sequence"/>
</dbReference>
<keyword evidence="2 5" id="KW-0812">Transmembrane</keyword>